<organism evidence="3 4">
    <name type="scientific">Cellulomonas hominis</name>
    <dbReference type="NCBI Taxonomy" id="156981"/>
    <lineage>
        <taxon>Bacteria</taxon>
        <taxon>Bacillati</taxon>
        <taxon>Actinomycetota</taxon>
        <taxon>Actinomycetes</taxon>
        <taxon>Micrococcales</taxon>
        <taxon>Cellulomonadaceae</taxon>
        <taxon>Cellulomonas</taxon>
    </lineage>
</organism>
<feature type="transmembrane region" description="Helical" evidence="2">
    <location>
        <begin position="260"/>
        <end position="281"/>
    </location>
</feature>
<gene>
    <name evidence="3" type="ORF">FA014_05510</name>
</gene>
<reference evidence="3 4" key="1">
    <citation type="submission" date="2019-05" db="EMBL/GenBank/DDBJ databases">
        <title>Genome sequence of Cellulomonas hominis strain CS1.</title>
        <authorList>
            <person name="Belmont J."/>
            <person name="Maclea K.S."/>
        </authorList>
    </citation>
    <scope>NUCLEOTIDE SEQUENCE [LARGE SCALE GENOMIC DNA]</scope>
    <source>
        <strain evidence="3 4">CS1</strain>
    </source>
</reference>
<keyword evidence="2" id="KW-1133">Transmembrane helix</keyword>
<keyword evidence="2" id="KW-0812">Transmembrane</keyword>
<comment type="caution">
    <text evidence="3">The sequence shown here is derived from an EMBL/GenBank/DDBJ whole genome shotgun (WGS) entry which is preliminary data.</text>
</comment>
<keyword evidence="2" id="KW-0472">Membrane</keyword>
<feature type="transmembrane region" description="Helical" evidence="2">
    <location>
        <begin position="34"/>
        <end position="54"/>
    </location>
</feature>
<accession>A0A7Z8NRF1</accession>
<evidence type="ECO:0000256" key="2">
    <source>
        <dbReference type="SAM" id="Phobius"/>
    </source>
</evidence>
<dbReference type="RefSeq" id="WP_154728706.1">
    <property type="nucleotide sequence ID" value="NZ_SZYE01000026.1"/>
</dbReference>
<name>A0A7Z8NRF1_9CELL</name>
<dbReference type="Proteomes" id="UP000308121">
    <property type="component" value="Unassembled WGS sequence"/>
</dbReference>
<evidence type="ECO:0000313" key="3">
    <source>
        <dbReference type="EMBL" id="TKR24966.1"/>
    </source>
</evidence>
<feature type="region of interest" description="Disordered" evidence="1">
    <location>
        <begin position="60"/>
        <end position="87"/>
    </location>
</feature>
<evidence type="ECO:0000256" key="1">
    <source>
        <dbReference type="SAM" id="MobiDB-lite"/>
    </source>
</evidence>
<evidence type="ECO:0000313" key="4">
    <source>
        <dbReference type="Proteomes" id="UP000308121"/>
    </source>
</evidence>
<sequence length="320" mass="32221">MSTRPPTVQRPDGAAAQVVELPTGDGLSPRGRRLALVLTLVIVLVGLAVLSATAGPQLTGVSPSAGTGPSASPVTGPGTHPASPAGEVHDGAIQAEWDGPVVHLDWRGRTYASAAASFVGDRVASPGDRVQRTLRIANAGPSDAVMSVALVAQRTGDGEGPGEDLGEVVDLFWDAAGVVGRERFAALVATGDHGRVVSEVAVPHGATVPVTVGFTMPAHVSTHQGSVTSDVLEFQLVVRLQGDTAAAPQVPGLALTGAQVAVLVAVALALAALGGLLWLLARRRRREDCDAEVVDGAGCARCGPGADGAPLGHGPDDARP</sequence>
<protein>
    <submittedName>
        <fullName evidence="3">Uncharacterized protein</fullName>
    </submittedName>
</protein>
<dbReference type="EMBL" id="SZYE01000026">
    <property type="protein sequence ID" value="TKR24966.1"/>
    <property type="molecule type" value="Genomic_DNA"/>
</dbReference>
<dbReference type="OrthoDB" id="5060810at2"/>
<feature type="compositionally biased region" description="Low complexity" evidence="1">
    <location>
        <begin position="60"/>
        <end position="74"/>
    </location>
</feature>
<dbReference type="AlphaFoldDB" id="A0A7Z8NRF1"/>
<proteinExistence type="predicted"/>